<evidence type="ECO:0000313" key="3">
    <source>
        <dbReference type="EMBL" id="ACR12057.1"/>
    </source>
</evidence>
<dbReference type="HAMAP" id="MF_02231">
    <property type="entry name" value="UbiT"/>
    <property type="match status" value="1"/>
</dbReference>
<evidence type="ECO:0000256" key="1">
    <source>
        <dbReference type="HAMAP-Rule" id="MF_02231"/>
    </source>
</evidence>
<dbReference type="HOGENOM" id="CLU_111894_1_0_6"/>
<proteinExistence type="inferred from homology"/>
<feature type="domain" description="SCP2" evidence="2">
    <location>
        <begin position="49"/>
        <end position="139"/>
    </location>
</feature>
<dbReference type="SUPFAM" id="SSF55718">
    <property type="entry name" value="SCP-like"/>
    <property type="match status" value="1"/>
</dbReference>
<protein>
    <recommendedName>
        <fullName evidence="1">Ubiquinone biosynthesis accessory factor UbiT</fullName>
    </recommendedName>
</protein>
<dbReference type="OrthoDB" id="5292463at2"/>
<dbReference type="UniPathway" id="UPA00232"/>
<accession>C5BJ06</accession>
<sequence length="173" mass="19438">MPFSSQARRLLLANRPLAVRGASVLLALTPFSLQERALLPLFRQALAVPLNDGDLNFLDARVLRIQVDDLRWRLCLSLVNGRLVMAPPDNEYAVCIRADSADFLALINRVDDPDTLFFQRRLAIEGDTELGLAVKNLLDALDYDDFPRWLAQGLALLRHAHLWVRGVRKGVNA</sequence>
<dbReference type="KEGG" id="ttu:TERTU_4406"/>
<keyword evidence="4" id="KW-1185">Reference proteome</keyword>
<evidence type="ECO:0000313" key="4">
    <source>
        <dbReference type="Proteomes" id="UP000009080"/>
    </source>
</evidence>
<dbReference type="InterPro" id="IPR003033">
    <property type="entry name" value="SCP2_sterol-bd_dom"/>
</dbReference>
<organism evidence="3 4">
    <name type="scientific">Teredinibacter turnerae (strain ATCC 39867 / T7901)</name>
    <dbReference type="NCBI Taxonomy" id="377629"/>
    <lineage>
        <taxon>Bacteria</taxon>
        <taxon>Pseudomonadati</taxon>
        <taxon>Pseudomonadota</taxon>
        <taxon>Gammaproteobacteria</taxon>
        <taxon>Cellvibrionales</taxon>
        <taxon>Cellvibrionaceae</taxon>
        <taxon>Teredinibacter</taxon>
    </lineage>
</organism>
<dbReference type="InterPro" id="IPR016830">
    <property type="entry name" value="UbiT"/>
</dbReference>
<reference evidence="3 4" key="1">
    <citation type="journal article" date="2009" name="PLoS ONE">
        <title>The complete genome of Teredinibacter turnerae T7901: an intracellular endosymbiont of marine wood-boring bivalves (shipworms).</title>
        <authorList>
            <person name="Yang J.C."/>
            <person name="Madupu R."/>
            <person name="Durkin A.S."/>
            <person name="Ekborg N.A."/>
            <person name="Pedamallu C.S."/>
            <person name="Hostetler J.B."/>
            <person name="Radune D."/>
            <person name="Toms B.S."/>
            <person name="Henrissat B."/>
            <person name="Coutinho P.M."/>
            <person name="Schwarz S."/>
            <person name="Field L."/>
            <person name="Trindade-Silva A.E."/>
            <person name="Soares C.A.G."/>
            <person name="Elshahawi S."/>
            <person name="Hanora A."/>
            <person name="Schmidt E.W."/>
            <person name="Haygood M.G."/>
            <person name="Posfai J."/>
            <person name="Benner J."/>
            <person name="Madinger C."/>
            <person name="Nove J."/>
            <person name="Anton B."/>
            <person name="Chaudhary K."/>
            <person name="Foster J."/>
            <person name="Holman A."/>
            <person name="Kumar S."/>
            <person name="Lessard P.A."/>
            <person name="Luyten Y.A."/>
            <person name="Slatko B."/>
            <person name="Wood N."/>
            <person name="Wu B."/>
            <person name="Teplitski M."/>
            <person name="Mougous J.D."/>
            <person name="Ward N."/>
            <person name="Eisen J.A."/>
            <person name="Badger J.H."/>
            <person name="Distel D.L."/>
        </authorList>
    </citation>
    <scope>NUCLEOTIDE SEQUENCE [LARGE SCALE GENOMIC DNA]</scope>
    <source>
        <strain evidence="4">ATCC 39867 / T7901</strain>
    </source>
</reference>
<comment type="pathway">
    <text evidence="1">Cofactor biosynthesis; ubiquinone biosynthesis.</text>
</comment>
<name>C5BJ06_TERTT</name>
<comment type="function">
    <text evidence="1">Required for O(2)-independent ubiquinone (coenzyme Q) biosynthesis. Likely functions as an accessory factor.</text>
</comment>
<dbReference type="GO" id="GO:0006744">
    <property type="term" value="P:ubiquinone biosynthetic process"/>
    <property type="evidence" value="ECO:0007669"/>
    <property type="project" value="UniProtKB-UniRule"/>
</dbReference>
<dbReference type="InterPro" id="IPR036527">
    <property type="entry name" value="SCP2_sterol-bd_dom_sf"/>
</dbReference>
<keyword evidence="1" id="KW-0831">Ubiquinone biosynthesis</keyword>
<gene>
    <name evidence="1" type="primary">ubiT</name>
    <name evidence="3" type="ordered locus">TERTU_4406</name>
</gene>
<dbReference type="EMBL" id="CP001614">
    <property type="protein sequence ID" value="ACR12057.1"/>
    <property type="molecule type" value="Genomic_DNA"/>
</dbReference>
<dbReference type="Proteomes" id="UP000009080">
    <property type="component" value="Chromosome"/>
</dbReference>
<dbReference type="RefSeq" id="WP_015818169.1">
    <property type="nucleotide sequence ID" value="NC_012997.1"/>
</dbReference>
<comment type="similarity">
    <text evidence="1">Belongs to the UbiT family.</text>
</comment>
<dbReference type="STRING" id="377629.TERTU_4406"/>
<dbReference type="Gene3D" id="3.30.1050.10">
    <property type="entry name" value="SCP2 sterol-binding domain"/>
    <property type="match status" value="1"/>
</dbReference>
<evidence type="ECO:0000259" key="2">
    <source>
        <dbReference type="Pfam" id="PF02036"/>
    </source>
</evidence>
<dbReference type="Pfam" id="PF02036">
    <property type="entry name" value="SCP2"/>
    <property type="match status" value="1"/>
</dbReference>
<dbReference type="AlphaFoldDB" id="C5BJ06"/>
<dbReference type="eggNOG" id="COG3154">
    <property type="taxonomic scope" value="Bacteria"/>
</dbReference>